<evidence type="ECO:0000313" key="1">
    <source>
        <dbReference type="EMBL" id="OKH50759.1"/>
    </source>
</evidence>
<gene>
    <name evidence="1" type="ORF">NIES30_01330</name>
</gene>
<dbReference type="OrthoDB" id="582041at2"/>
<proteinExistence type="predicted"/>
<reference evidence="1 2" key="1">
    <citation type="submission" date="2016-11" db="EMBL/GenBank/DDBJ databases">
        <title>Draft Genome Sequences of Nine Cyanobacterial Strains from Diverse Habitats.</title>
        <authorList>
            <person name="Zhu T."/>
            <person name="Hou S."/>
            <person name="Lu X."/>
            <person name="Hess W.R."/>
        </authorList>
    </citation>
    <scope>NUCLEOTIDE SEQUENCE [LARGE SCALE GENOMIC DNA]</scope>
    <source>
        <strain evidence="1 2">NIES-30</strain>
    </source>
</reference>
<dbReference type="STRING" id="549789.NIES30_01330"/>
<keyword evidence="2" id="KW-1185">Reference proteome</keyword>
<accession>A0A1U7JAR2</accession>
<organism evidence="1 2">
    <name type="scientific">Phormidium tenue NIES-30</name>
    <dbReference type="NCBI Taxonomy" id="549789"/>
    <lineage>
        <taxon>Bacteria</taxon>
        <taxon>Bacillati</taxon>
        <taxon>Cyanobacteriota</taxon>
        <taxon>Cyanophyceae</taxon>
        <taxon>Oscillatoriophycideae</taxon>
        <taxon>Oscillatoriales</taxon>
        <taxon>Oscillatoriaceae</taxon>
        <taxon>Phormidium</taxon>
    </lineage>
</organism>
<dbReference type="Proteomes" id="UP000185557">
    <property type="component" value="Unassembled WGS sequence"/>
</dbReference>
<dbReference type="RefSeq" id="WP_073606574.1">
    <property type="nucleotide sequence ID" value="NZ_MRCG01000001.1"/>
</dbReference>
<sequence>MVQASTQHDRLAAALEAVVISDRSACLPNVTADLGWQAGLLQTAAACARGERLLGPHWQAHFQSLTSPAVALNALPYLWVMADAHGHHRGAVYRWIKDLELSPAAAVACEQLFAILCRRMGSVYSLSALAPVLPSGVSAWHDNGPVVQALSLVVQSQGQLAVALGLARHREWSAAAIALVGLLTGLTGGRAGLGTALRQRWLIDYCPALPDPWQGLDAGALAVLAAALHRRWAGVAPPNLAPSFPLGLRG</sequence>
<dbReference type="EMBL" id="MRCG01000001">
    <property type="protein sequence ID" value="OKH50759.1"/>
    <property type="molecule type" value="Genomic_DNA"/>
</dbReference>
<dbReference type="AlphaFoldDB" id="A0A1U7JAR2"/>
<protein>
    <submittedName>
        <fullName evidence="1">Uncharacterized protein</fullName>
    </submittedName>
</protein>
<name>A0A1U7JAR2_9CYAN</name>
<comment type="caution">
    <text evidence="1">The sequence shown here is derived from an EMBL/GenBank/DDBJ whole genome shotgun (WGS) entry which is preliminary data.</text>
</comment>
<evidence type="ECO:0000313" key="2">
    <source>
        <dbReference type="Proteomes" id="UP000185557"/>
    </source>
</evidence>